<dbReference type="InterPro" id="IPR011013">
    <property type="entry name" value="Gal_mutarotase_sf_dom"/>
</dbReference>
<dbReference type="SUPFAM" id="SSF51011">
    <property type="entry name" value="Glycosyl hydrolase domain"/>
    <property type="match status" value="1"/>
</dbReference>
<dbReference type="Gene3D" id="2.60.40.1760">
    <property type="entry name" value="glycosyl hydrolase (family 31)"/>
    <property type="match status" value="1"/>
</dbReference>
<dbReference type="PANTHER" id="PTHR22762">
    <property type="entry name" value="ALPHA-GLUCOSIDASE"/>
    <property type="match status" value="1"/>
</dbReference>
<dbReference type="GO" id="GO:0005975">
    <property type="term" value="P:carbohydrate metabolic process"/>
    <property type="evidence" value="ECO:0007669"/>
    <property type="project" value="InterPro"/>
</dbReference>
<keyword evidence="2 6" id="KW-0378">Hydrolase</keyword>
<feature type="domain" description="Glycoside hydrolase family 31 N-terminal" evidence="4">
    <location>
        <begin position="27"/>
        <end position="215"/>
    </location>
</feature>
<sequence>MKALKNWRYLDRSSAGIALEVENRHRLTVTVLEQSLIRVTLLKDGAYRMDRTWAIAPEGDVPFEGRSRDDLTGFSCPDFHLEDQDGRLVLETDTLRLTINTPLALAWESRPAKGAPWQEIARDRPQDAYMIGRRDQRNHHFMRRNPDERYYGLGEKSGSLERNGKRFEMRNLDAMGYDARSTDPLYKHIPFTITDKGALGAVGLYYDTLAPCWFDLGNEKDNYHLPFRAFRAADGDLDYYFSWAPSVLDIVKQHHRLTGGTAFMPRWGLGYSGSTMAYTDSENAQERLMEFLGKLSEEDMPCDSFQMSSGYTAIKGKRYVFHWNTDRFPEVETMTRAYAEADINLIANIKPVLLDDHPMFGEVAEAGLFIRDSETGAPEQSPFWDGYGSHLDFTNADTVAWWQQNLKEKLFSKGIACTWNDNNEYEVWDDEAICAGFGKPIPVNLIRPLHSQLMTRASYEAQVADQPKKRPYLISRCACPGTQRYAQTWTGDNYTSWDTLRWNIPMGLGLSLSGFYNIGHDVGGFAGPRPDPELFLRWVQNGIFHPRFTIHSWNDDGTANEAWMYPEITPLVRDALKFRAQLIPYLYSLLHLAVTEGEPMLRPLFLDHADDPACREAEFDFLLGRDLLVATVVEEGATSRRVTLPANQEGWWAFDGSTWYEGGQVIEVPVALDTIPLFVRGGTVLPLAAANLRATPSSDTSRVWRIYPQPEGTPDRNSQFYDDDGDTVEALDGESCLTRLCLSRTADAVRLDWQRSGNWQPAFDTGTLWLAGTGAVTVNGTARKAGDTINFAMSPS</sequence>
<dbReference type="Proteomes" id="UP000004848">
    <property type="component" value="Unassembled WGS sequence"/>
</dbReference>
<dbReference type="GO" id="GO:0030246">
    <property type="term" value="F:carbohydrate binding"/>
    <property type="evidence" value="ECO:0007669"/>
    <property type="project" value="InterPro"/>
</dbReference>
<dbReference type="GO" id="GO:0004553">
    <property type="term" value="F:hydrolase activity, hydrolyzing O-glycosyl compounds"/>
    <property type="evidence" value="ECO:0007669"/>
    <property type="project" value="InterPro"/>
</dbReference>
<gene>
    <name evidence="6" type="ORF">SIAM614_28528</name>
</gene>
<dbReference type="RefSeq" id="WP_006940420.1">
    <property type="nucleotide sequence ID" value="NZ_AAUW01000037.1"/>
</dbReference>
<reference evidence="6 7" key="1">
    <citation type="submission" date="2006-05" db="EMBL/GenBank/DDBJ databases">
        <authorList>
            <person name="King G."/>
            <person name="Ferriera S."/>
            <person name="Johnson J."/>
            <person name="Kravitz S."/>
            <person name="Beeson K."/>
            <person name="Sutton G."/>
            <person name="Rogers Y.-H."/>
            <person name="Friedman R."/>
            <person name="Frazier M."/>
            <person name="Venter J.C."/>
        </authorList>
    </citation>
    <scope>NUCLEOTIDE SEQUENCE [LARGE SCALE GENOMIC DNA]</scope>
    <source>
        <strain evidence="7">ATCC 25650 / DSM 13394 / JCM 20685 / NBRC 16684 / NCIMB 2208 / IAM 12614 / B1</strain>
    </source>
</reference>
<dbReference type="InterPro" id="IPR025887">
    <property type="entry name" value="Glyco_hydro_31_N_dom"/>
</dbReference>
<dbReference type="SUPFAM" id="SSF51445">
    <property type="entry name" value="(Trans)glycosidases"/>
    <property type="match status" value="1"/>
</dbReference>
<evidence type="ECO:0000259" key="3">
    <source>
        <dbReference type="Pfam" id="PF01055"/>
    </source>
</evidence>
<dbReference type="SUPFAM" id="SSF74650">
    <property type="entry name" value="Galactose mutarotase-like"/>
    <property type="match status" value="1"/>
</dbReference>
<protein>
    <submittedName>
        <fullName evidence="6">Putative glucosidase-family 31 of glycosyl hydrolase</fullName>
    </submittedName>
</protein>
<comment type="similarity">
    <text evidence="1 2">Belongs to the glycosyl hydrolase 31 family.</text>
</comment>
<dbReference type="Gene3D" id="3.20.20.80">
    <property type="entry name" value="Glycosidases"/>
    <property type="match status" value="1"/>
</dbReference>
<dbReference type="Gene3D" id="2.60.40.1180">
    <property type="entry name" value="Golgi alpha-mannosidase II"/>
    <property type="match status" value="2"/>
</dbReference>
<dbReference type="InterPro" id="IPR048395">
    <property type="entry name" value="Glyco_hydro_31_C"/>
</dbReference>
<comment type="caution">
    <text evidence="6">The sequence shown here is derived from an EMBL/GenBank/DDBJ whole genome shotgun (WGS) entry which is preliminary data.</text>
</comment>
<dbReference type="CDD" id="cd14752">
    <property type="entry name" value="GH31_N"/>
    <property type="match status" value="1"/>
</dbReference>
<dbReference type="Pfam" id="PF13802">
    <property type="entry name" value="Gal_mutarotas_2"/>
    <property type="match status" value="1"/>
</dbReference>
<dbReference type="GeneID" id="68850059"/>
<evidence type="ECO:0000313" key="7">
    <source>
        <dbReference type="Proteomes" id="UP000004848"/>
    </source>
</evidence>
<dbReference type="eggNOG" id="COG1501">
    <property type="taxonomic scope" value="Bacteria"/>
</dbReference>
<accession>A0P411</accession>
<dbReference type="Pfam" id="PF01055">
    <property type="entry name" value="Glyco_hydro_31_2nd"/>
    <property type="match status" value="1"/>
</dbReference>
<dbReference type="InterPro" id="IPR013780">
    <property type="entry name" value="Glyco_hydro_b"/>
</dbReference>
<evidence type="ECO:0000256" key="1">
    <source>
        <dbReference type="ARBA" id="ARBA00007806"/>
    </source>
</evidence>
<evidence type="ECO:0000259" key="5">
    <source>
        <dbReference type="Pfam" id="PF21365"/>
    </source>
</evidence>
<dbReference type="InterPro" id="IPR017853">
    <property type="entry name" value="GH"/>
</dbReference>
<evidence type="ECO:0000256" key="2">
    <source>
        <dbReference type="RuleBase" id="RU361185"/>
    </source>
</evidence>
<dbReference type="Pfam" id="PF21365">
    <property type="entry name" value="Glyco_hydro_31_3rd"/>
    <property type="match status" value="1"/>
</dbReference>
<dbReference type="OrthoDB" id="176168at2"/>
<proteinExistence type="inferred from homology"/>
<feature type="domain" description="Glycosyl hydrolase family 31 C-terminal" evidence="5">
    <location>
        <begin position="597"/>
        <end position="685"/>
    </location>
</feature>
<dbReference type="PANTHER" id="PTHR22762:SF165">
    <property type="entry name" value="PUTATIVE (AFU_ORTHOLOGUE AFUA_1G06560)-RELATED"/>
    <property type="match status" value="1"/>
</dbReference>
<dbReference type="CDD" id="cd06599">
    <property type="entry name" value="GH31_glycosidase_Aec37"/>
    <property type="match status" value="1"/>
</dbReference>
<dbReference type="EMBL" id="AAUW01000037">
    <property type="protein sequence ID" value="EAV40221.1"/>
    <property type="molecule type" value="Genomic_DNA"/>
</dbReference>
<dbReference type="InterPro" id="IPR000322">
    <property type="entry name" value="Glyco_hydro_31_TIM"/>
</dbReference>
<evidence type="ECO:0000259" key="4">
    <source>
        <dbReference type="Pfam" id="PF13802"/>
    </source>
</evidence>
<organism evidence="6 7">
    <name type="scientific">Roseibium aggregatum (strain ATCC 25650 / DSM 13394 / JCM 20685 / NBRC 16684 / NCIMB 2208 / IAM 12614 / B1)</name>
    <name type="common">Stappia aggregata</name>
    <dbReference type="NCBI Taxonomy" id="384765"/>
    <lineage>
        <taxon>Bacteria</taxon>
        <taxon>Pseudomonadati</taxon>
        <taxon>Pseudomonadota</taxon>
        <taxon>Alphaproteobacteria</taxon>
        <taxon>Hyphomicrobiales</taxon>
        <taxon>Stappiaceae</taxon>
        <taxon>Roseibium</taxon>
    </lineage>
</organism>
<dbReference type="AlphaFoldDB" id="A0P411"/>
<name>A0P411_ROSAI</name>
<evidence type="ECO:0000313" key="6">
    <source>
        <dbReference type="EMBL" id="EAV40221.1"/>
    </source>
</evidence>
<feature type="domain" description="Glycoside hydrolase family 31 TIM barrel" evidence="3">
    <location>
        <begin position="262"/>
        <end position="589"/>
    </location>
</feature>
<keyword evidence="2" id="KW-0326">Glycosidase</keyword>